<dbReference type="HAMAP" id="MF_00627">
    <property type="entry name" value="Thr_dehydrog"/>
    <property type="match status" value="1"/>
</dbReference>
<accession>A0A7W9JBF1</accession>
<dbReference type="InterPro" id="IPR050129">
    <property type="entry name" value="Zn_alcohol_dh"/>
</dbReference>
<comment type="caution">
    <text evidence="10">The sequence shown here is derived from an EMBL/GenBank/DDBJ whole genome shotgun (WGS) entry which is preliminary data.</text>
</comment>
<evidence type="ECO:0000256" key="3">
    <source>
        <dbReference type="ARBA" id="ARBA00022833"/>
    </source>
</evidence>
<dbReference type="InterPro" id="IPR004627">
    <property type="entry name" value="L-Threonine_3-DHase"/>
</dbReference>
<dbReference type="InterPro" id="IPR002328">
    <property type="entry name" value="ADH_Zn_CS"/>
</dbReference>
<feature type="binding site" evidence="6">
    <location>
        <position position="108"/>
    </location>
    <ligand>
        <name>Zn(2+)</name>
        <dbReference type="ChEBI" id="CHEBI:29105"/>
        <label>2</label>
    </ligand>
</feature>
<keyword evidence="3 6" id="KW-0862">Zinc</keyword>
<dbReference type="Gene3D" id="3.90.180.10">
    <property type="entry name" value="Medium-chain alcohol dehydrogenases, catalytic domain"/>
    <property type="match status" value="1"/>
</dbReference>
<evidence type="ECO:0000313" key="11">
    <source>
        <dbReference type="Proteomes" id="UP000549971"/>
    </source>
</evidence>
<dbReference type="NCBIfam" id="TIGR00692">
    <property type="entry name" value="tdh"/>
    <property type="match status" value="1"/>
</dbReference>
<feature type="binding site" evidence="6">
    <location>
        <position position="79"/>
    </location>
    <ligand>
        <name>Zn(2+)</name>
        <dbReference type="ChEBI" id="CHEBI:29105"/>
        <label>1</label>
        <note>catalytic</note>
    </ligand>
</feature>
<dbReference type="GO" id="GO:0005737">
    <property type="term" value="C:cytoplasm"/>
    <property type="evidence" value="ECO:0007669"/>
    <property type="project" value="UniProtKB-SubCell"/>
</dbReference>
<feature type="binding site" evidence="6">
    <location>
        <position position="190"/>
    </location>
    <ligand>
        <name>NAD(+)</name>
        <dbReference type="ChEBI" id="CHEBI:57540"/>
    </ligand>
</feature>
<dbReference type="AlphaFoldDB" id="A0A7W9JBF1"/>
<sequence length="364" mass="39607">MPRTTMWTAITEEDGVKALVKAKNEPGLWLQDVPEPTIEADEVLIKVLRTGLCGTDLHIQNWDAWARKNVPVPMVTGHEFCGEVVEIGAGVRDVAVGDVVSGEGHLVCGRCRNCRAGRRHLCIKTRGLGVHVPGAFAEYVALPALNVWVHRDPVDLDVAAIFDPFGNAVHTALSFPVVGEDVLITGAGPIGIMAAAVALHAGARNVVITDLSDYRLDLARKLGVTRAVNVGEESIADAQRELGMREGFDVGMEMSGQPVALRDMLANMNHGGKIAMLGLPSDEIAIDWGTVVLNMLTIKGIYGREMFETWYSMSVMLERGLDLGPVITHRFGYADFELAFDTARHGQCGKVIMDWTTPTYEEKH</sequence>
<comment type="cofactor">
    <cofactor evidence="6">
        <name>Zn(2+)</name>
        <dbReference type="ChEBI" id="CHEBI:29105"/>
    </cofactor>
    <text evidence="6">Binds 2 Zn(2+) ions per subunit.</text>
</comment>
<evidence type="ECO:0000256" key="5">
    <source>
        <dbReference type="ARBA" id="ARBA00023027"/>
    </source>
</evidence>
<feature type="domain" description="Alcohol dehydrogenase-like N-terminal" evidence="9">
    <location>
        <begin position="40"/>
        <end position="147"/>
    </location>
</feature>
<protein>
    <recommendedName>
        <fullName evidence="6 7">L-threonine 3-dehydrogenase</fullName>
        <shortName evidence="6">TDH</shortName>
        <ecNumber evidence="6 7">1.1.1.103</ecNumber>
    </recommendedName>
</protein>
<evidence type="ECO:0000256" key="7">
    <source>
        <dbReference type="NCBIfam" id="TIGR00692"/>
    </source>
</evidence>
<dbReference type="SUPFAM" id="SSF50129">
    <property type="entry name" value="GroES-like"/>
    <property type="match status" value="1"/>
</dbReference>
<keyword evidence="1 6" id="KW-0963">Cytoplasm</keyword>
<feature type="domain" description="Alcohol dehydrogenase-like C-terminal" evidence="8">
    <location>
        <begin position="189"/>
        <end position="314"/>
    </location>
</feature>
<feature type="binding site" evidence="6">
    <location>
        <begin position="277"/>
        <end position="279"/>
    </location>
    <ligand>
        <name>NAD(+)</name>
        <dbReference type="ChEBI" id="CHEBI:57540"/>
    </ligand>
</feature>
<feature type="binding site" evidence="6">
    <location>
        <position position="215"/>
    </location>
    <ligand>
        <name>NAD(+)</name>
        <dbReference type="ChEBI" id="CHEBI:57540"/>
    </ligand>
</feature>
<feature type="binding site" evidence="6">
    <location>
        <position position="114"/>
    </location>
    <ligand>
        <name>Zn(2+)</name>
        <dbReference type="ChEBI" id="CHEBI:29105"/>
        <label>2</label>
    </ligand>
</feature>
<evidence type="ECO:0000259" key="8">
    <source>
        <dbReference type="Pfam" id="PF00107"/>
    </source>
</evidence>
<evidence type="ECO:0000313" key="10">
    <source>
        <dbReference type="EMBL" id="MBB5838839.1"/>
    </source>
</evidence>
<evidence type="ECO:0000259" key="9">
    <source>
        <dbReference type="Pfam" id="PF08240"/>
    </source>
</evidence>
<comment type="catalytic activity">
    <reaction evidence="6">
        <text>L-threonine + NAD(+) = (2S)-2-amino-3-oxobutanoate + NADH + H(+)</text>
        <dbReference type="Rhea" id="RHEA:13161"/>
        <dbReference type="ChEBI" id="CHEBI:15378"/>
        <dbReference type="ChEBI" id="CHEBI:57540"/>
        <dbReference type="ChEBI" id="CHEBI:57926"/>
        <dbReference type="ChEBI" id="CHEBI:57945"/>
        <dbReference type="ChEBI" id="CHEBI:78948"/>
        <dbReference type="EC" id="1.1.1.103"/>
    </reaction>
</comment>
<proteinExistence type="inferred from homology"/>
<gene>
    <name evidence="6" type="primary">tdh</name>
    <name evidence="10" type="ORF">HDA39_005573</name>
</gene>
<dbReference type="GO" id="GO:0019518">
    <property type="term" value="P:L-threonine catabolic process to glycine"/>
    <property type="evidence" value="ECO:0007669"/>
    <property type="project" value="UniProtKB-UniPathway"/>
</dbReference>
<feature type="binding site" evidence="6">
    <location>
        <position position="122"/>
    </location>
    <ligand>
        <name>Zn(2+)</name>
        <dbReference type="ChEBI" id="CHEBI:29105"/>
        <label>2</label>
    </ligand>
</feature>
<dbReference type="EC" id="1.1.1.103" evidence="6 7"/>
<comment type="function">
    <text evidence="6">Catalyzes the NAD(+)-dependent oxidation of L-threonine to 2-amino-3-ketobutyrate.</text>
</comment>
<comment type="pathway">
    <text evidence="6">Amino-acid degradation; L-threonine degradation via oxydo-reductase pathway; glycine from L-threonine: step 1/2.</text>
</comment>
<feature type="active site" description="Charge relay system" evidence="6">
    <location>
        <position position="58"/>
    </location>
</feature>
<dbReference type="InterPro" id="IPR036291">
    <property type="entry name" value="NAD(P)-bd_dom_sf"/>
</dbReference>
<feature type="binding site" evidence="6">
    <location>
        <position position="78"/>
    </location>
    <ligand>
        <name>Zn(2+)</name>
        <dbReference type="ChEBI" id="CHEBI:29105"/>
        <label>1</label>
        <note>catalytic</note>
    </ligand>
</feature>
<name>A0A7W9JBF1_9ACTN</name>
<dbReference type="EMBL" id="JACHMY010000001">
    <property type="protein sequence ID" value="MBB5838839.1"/>
    <property type="molecule type" value="Genomic_DNA"/>
</dbReference>
<feature type="binding site" evidence="6">
    <location>
        <position position="210"/>
    </location>
    <ligand>
        <name>NAD(+)</name>
        <dbReference type="ChEBI" id="CHEBI:57540"/>
    </ligand>
</feature>
<comment type="subcellular location">
    <subcellularLocation>
        <location evidence="6">Cytoplasm</location>
    </subcellularLocation>
</comment>
<dbReference type="UniPathway" id="UPA00046">
    <property type="reaction ID" value="UER00505"/>
</dbReference>
<comment type="subunit">
    <text evidence="6">Homotetramer.</text>
</comment>
<dbReference type="PANTHER" id="PTHR43401">
    <property type="entry name" value="L-THREONINE 3-DEHYDROGENASE"/>
    <property type="match status" value="1"/>
</dbReference>
<comment type="similarity">
    <text evidence="6">Belongs to the zinc-containing alcohol dehydrogenase family.</text>
</comment>
<keyword evidence="11" id="KW-1185">Reference proteome</keyword>
<dbReference type="NCBIfam" id="NF003808">
    <property type="entry name" value="PRK05396.1"/>
    <property type="match status" value="1"/>
</dbReference>
<evidence type="ECO:0000256" key="6">
    <source>
        <dbReference type="HAMAP-Rule" id="MF_00627"/>
    </source>
</evidence>
<feature type="binding site" evidence="6">
    <location>
        <begin position="301"/>
        <end position="302"/>
    </location>
    <ligand>
        <name>NAD(+)</name>
        <dbReference type="ChEBI" id="CHEBI:57540"/>
    </ligand>
</feature>
<evidence type="ECO:0000256" key="2">
    <source>
        <dbReference type="ARBA" id="ARBA00022723"/>
    </source>
</evidence>
<dbReference type="Pfam" id="PF08240">
    <property type="entry name" value="ADH_N"/>
    <property type="match status" value="1"/>
</dbReference>
<dbReference type="PROSITE" id="PS00059">
    <property type="entry name" value="ADH_ZINC"/>
    <property type="match status" value="1"/>
</dbReference>
<evidence type="ECO:0000256" key="1">
    <source>
        <dbReference type="ARBA" id="ARBA00022490"/>
    </source>
</evidence>
<evidence type="ECO:0000256" key="4">
    <source>
        <dbReference type="ARBA" id="ARBA00023002"/>
    </source>
</evidence>
<dbReference type="Pfam" id="PF00107">
    <property type="entry name" value="ADH_zinc_N"/>
    <property type="match status" value="1"/>
</dbReference>
<dbReference type="Proteomes" id="UP000549971">
    <property type="component" value="Unassembled WGS sequence"/>
</dbReference>
<dbReference type="Gene3D" id="3.40.50.720">
    <property type="entry name" value="NAD(P)-binding Rossmann-like Domain"/>
    <property type="match status" value="1"/>
</dbReference>
<organism evidence="10 11">
    <name type="scientific">Kribbella italica</name>
    <dbReference type="NCBI Taxonomy" id="1540520"/>
    <lineage>
        <taxon>Bacteria</taxon>
        <taxon>Bacillati</taxon>
        <taxon>Actinomycetota</taxon>
        <taxon>Actinomycetes</taxon>
        <taxon>Propionibacteriales</taxon>
        <taxon>Kribbellaceae</taxon>
        <taxon>Kribbella</taxon>
    </lineage>
</organism>
<reference evidence="10 11" key="1">
    <citation type="submission" date="2020-08" db="EMBL/GenBank/DDBJ databases">
        <title>Sequencing the genomes of 1000 actinobacteria strains.</title>
        <authorList>
            <person name="Klenk H.-P."/>
        </authorList>
    </citation>
    <scope>NUCLEOTIDE SEQUENCE [LARGE SCALE GENOMIC DNA]</scope>
    <source>
        <strain evidence="10 11">DSM 28967</strain>
    </source>
</reference>
<dbReference type="GO" id="GO:0008270">
    <property type="term" value="F:zinc ion binding"/>
    <property type="evidence" value="ECO:0007669"/>
    <property type="project" value="UniProtKB-UniRule"/>
</dbReference>
<keyword evidence="2 6" id="KW-0479">Metal-binding</keyword>
<dbReference type="GO" id="GO:0008743">
    <property type="term" value="F:L-threonine 3-dehydrogenase activity"/>
    <property type="evidence" value="ECO:0007669"/>
    <property type="project" value="UniProtKB-UniRule"/>
</dbReference>
<dbReference type="InterPro" id="IPR013149">
    <property type="entry name" value="ADH-like_C"/>
</dbReference>
<feature type="active site" description="Charge relay system" evidence="6">
    <location>
        <position position="55"/>
    </location>
</feature>
<dbReference type="InterPro" id="IPR013154">
    <property type="entry name" value="ADH-like_N"/>
</dbReference>
<dbReference type="PANTHER" id="PTHR43401:SF2">
    <property type="entry name" value="L-THREONINE 3-DEHYDROGENASE"/>
    <property type="match status" value="1"/>
</dbReference>
<feature type="binding site" evidence="6">
    <location>
        <position position="111"/>
    </location>
    <ligand>
        <name>Zn(2+)</name>
        <dbReference type="ChEBI" id="CHEBI:29105"/>
        <label>2</label>
    </ligand>
</feature>
<feature type="binding site" evidence="6">
    <location>
        <position position="53"/>
    </location>
    <ligand>
        <name>Zn(2+)</name>
        <dbReference type="ChEBI" id="CHEBI:29105"/>
        <label>1</label>
        <note>catalytic</note>
    </ligand>
</feature>
<dbReference type="InterPro" id="IPR011032">
    <property type="entry name" value="GroES-like_sf"/>
</dbReference>
<feature type="site" description="Important for catalytic activity for the proton relay mechanism but does not participate directly in the coordination of zinc atom" evidence="6">
    <location>
        <position position="163"/>
    </location>
</feature>
<keyword evidence="5 6" id="KW-0520">NAD</keyword>
<dbReference type="SUPFAM" id="SSF51735">
    <property type="entry name" value="NAD(P)-binding Rossmann-fold domains"/>
    <property type="match status" value="1"/>
</dbReference>
<keyword evidence="4 6" id="KW-0560">Oxidoreductase</keyword>